<reference evidence="2 3" key="1">
    <citation type="submission" date="2017-03" db="EMBL/GenBank/DDBJ databases">
        <authorList>
            <person name="Afonso C.L."/>
            <person name="Miller P.J."/>
            <person name="Scott M.A."/>
            <person name="Spackman E."/>
            <person name="Goraichik I."/>
            <person name="Dimitrov K.M."/>
            <person name="Suarez D.L."/>
            <person name="Swayne D.E."/>
        </authorList>
    </citation>
    <scope>NUCLEOTIDE SEQUENCE [LARGE SCALE GENOMIC DNA]</scope>
    <source>
        <strain evidence="3">8(6)</strain>
    </source>
</reference>
<organism evidence="2 3">
    <name type="scientific">Brevibacterium aurantiacum</name>
    <dbReference type="NCBI Taxonomy" id="273384"/>
    <lineage>
        <taxon>Bacteria</taxon>
        <taxon>Bacillati</taxon>
        <taxon>Actinomycetota</taxon>
        <taxon>Actinomycetes</taxon>
        <taxon>Micrococcales</taxon>
        <taxon>Brevibacteriaceae</taxon>
        <taxon>Brevibacterium</taxon>
    </lineage>
</organism>
<feature type="region of interest" description="Disordered" evidence="1">
    <location>
        <begin position="1"/>
        <end position="42"/>
    </location>
</feature>
<sequence length="92" mass="10680">MFKNPSQSDLENQLKDIDEELSSHPFSNTRVEEANSLVESMKGKDKEEIDRILKDRDLPGLEELGKVTATGTYSWWKLHRSRAKILKKLEHI</sequence>
<evidence type="ECO:0000313" key="2">
    <source>
        <dbReference type="EMBL" id="SMY05194.1"/>
    </source>
</evidence>
<proteinExistence type="predicted"/>
<accession>A0A2H1L053</accession>
<evidence type="ECO:0000313" key="3">
    <source>
        <dbReference type="Proteomes" id="UP000234300"/>
    </source>
</evidence>
<name>A0A2H1L053_BREAU</name>
<dbReference type="Proteomes" id="UP000234300">
    <property type="component" value="Unassembled WGS sequence"/>
</dbReference>
<dbReference type="RefSeq" id="WP_101557697.1">
    <property type="nucleotide sequence ID" value="NZ_FXZI01000030.1"/>
</dbReference>
<gene>
    <name evidence="2" type="ORF">BAURA86_03985</name>
</gene>
<dbReference type="AlphaFoldDB" id="A0A2H1L053"/>
<dbReference type="EMBL" id="FXZI01000030">
    <property type="protein sequence ID" value="SMY05194.1"/>
    <property type="molecule type" value="Genomic_DNA"/>
</dbReference>
<feature type="compositionally biased region" description="Polar residues" evidence="1">
    <location>
        <begin position="1"/>
        <end position="11"/>
    </location>
</feature>
<evidence type="ECO:0000256" key="1">
    <source>
        <dbReference type="SAM" id="MobiDB-lite"/>
    </source>
</evidence>
<protein>
    <submittedName>
        <fullName evidence="2">Uncharacterized protein</fullName>
    </submittedName>
</protein>